<feature type="transmembrane region" description="Helical" evidence="6">
    <location>
        <begin position="233"/>
        <end position="257"/>
    </location>
</feature>
<evidence type="ECO:0000256" key="5">
    <source>
        <dbReference type="ARBA" id="ARBA00023136"/>
    </source>
</evidence>
<sequence length="347" mass="39266">MASGIKNTVKYIIMLGITAFLLWLSFQNIQVSGDESKWDFILRTWDSANKPFLFLSAFAAILSHVLRAERWKLLLKPLGHNISLGNSFMSVMVGYFINLAIPRGGEVSRCYNLYRLNRVPVDVSFGTVVMERIIDLIFLIILLTAAFFIELDNLLYFFQSDEIKRLTSSGEDSSFSYTLLVGVIVFIVAVILVIRYIFNSKRYLALRYMSKIRGMMRGLKSGVTSIFKLEKRILFIVYSLLIWLCYYLMMYLVMLAFPETAHLGILAALTIFVIGGIAMAIPLPGGAGSFHILVPLGLVILYSLPEEKAVPFTFIFHGWQTLVIIVVGALSLFLSQISKKKIEIHKK</sequence>
<comment type="subcellular location">
    <subcellularLocation>
        <location evidence="1">Cell membrane</location>
        <topology evidence="1">Multi-pass membrane protein</topology>
    </subcellularLocation>
</comment>
<feature type="transmembrane region" description="Helical" evidence="6">
    <location>
        <begin position="136"/>
        <end position="157"/>
    </location>
</feature>
<dbReference type="PANTHER" id="PTHR39087">
    <property type="entry name" value="UPF0104 MEMBRANE PROTEIN MJ1595"/>
    <property type="match status" value="1"/>
</dbReference>
<evidence type="ECO:0000256" key="4">
    <source>
        <dbReference type="ARBA" id="ARBA00022989"/>
    </source>
</evidence>
<keyword evidence="5 6" id="KW-0472">Membrane</keyword>
<feature type="transmembrane region" description="Helical" evidence="6">
    <location>
        <begin position="12"/>
        <end position="31"/>
    </location>
</feature>
<dbReference type="InterPro" id="IPR022791">
    <property type="entry name" value="L-PG_synthase/AglD"/>
</dbReference>
<organism evidence="7 8">
    <name type="scientific">Fulvivirga kasyanovii</name>
    <dbReference type="NCBI Taxonomy" id="396812"/>
    <lineage>
        <taxon>Bacteria</taxon>
        <taxon>Pseudomonadati</taxon>
        <taxon>Bacteroidota</taxon>
        <taxon>Cytophagia</taxon>
        <taxon>Cytophagales</taxon>
        <taxon>Fulvivirgaceae</taxon>
        <taxon>Fulvivirga</taxon>
    </lineage>
</organism>
<keyword evidence="2" id="KW-1003">Cell membrane</keyword>
<evidence type="ECO:0000256" key="2">
    <source>
        <dbReference type="ARBA" id="ARBA00022475"/>
    </source>
</evidence>
<name>A0ABW9RWD3_9BACT</name>
<dbReference type="EMBL" id="SMLW01000666">
    <property type="protein sequence ID" value="MTI28544.1"/>
    <property type="molecule type" value="Genomic_DNA"/>
</dbReference>
<dbReference type="Pfam" id="PF03706">
    <property type="entry name" value="LPG_synthase_TM"/>
    <property type="match status" value="1"/>
</dbReference>
<evidence type="ECO:0000256" key="6">
    <source>
        <dbReference type="SAM" id="Phobius"/>
    </source>
</evidence>
<accession>A0ABW9RWD3</accession>
<keyword evidence="8" id="KW-1185">Reference proteome</keyword>
<evidence type="ECO:0000256" key="3">
    <source>
        <dbReference type="ARBA" id="ARBA00022692"/>
    </source>
</evidence>
<feature type="transmembrane region" description="Helical" evidence="6">
    <location>
        <begin position="51"/>
        <end position="68"/>
    </location>
</feature>
<evidence type="ECO:0000256" key="1">
    <source>
        <dbReference type="ARBA" id="ARBA00004651"/>
    </source>
</evidence>
<feature type="transmembrane region" description="Helical" evidence="6">
    <location>
        <begin position="263"/>
        <end position="281"/>
    </location>
</feature>
<evidence type="ECO:0000313" key="7">
    <source>
        <dbReference type="EMBL" id="MTI28544.1"/>
    </source>
</evidence>
<gene>
    <name evidence="7" type="ORF">E1163_26540</name>
</gene>
<comment type="caution">
    <text evidence="7">The sequence shown here is derived from an EMBL/GenBank/DDBJ whole genome shotgun (WGS) entry which is preliminary data.</text>
</comment>
<dbReference type="Proteomes" id="UP000798808">
    <property type="component" value="Unassembled WGS sequence"/>
</dbReference>
<feature type="transmembrane region" description="Helical" evidence="6">
    <location>
        <begin position="177"/>
        <end position="198"/>
    </location>
</feature>
<protein>
    <submittedName>
        <fullName evidence="7">Flippase-like domain-containing protein</fullName>
    </submittedName>
</protein>
<dbReference type="PANTHER" id="PTHR39087:SF2">
    <property type="entry name" value="UPF0104 MEMBRANE PROTEIN MJ1595"/>
    <property type="match status" value="1"/>
</dbReference>
<keyword evidence="4 6" id="KW-1133">Transmembrane helix</keyword>
<proteinExistence type="predicted"/>
<feature type="transmembrane region" description="Helical" evidence="6">
    <location>
        <begin position="317"/>
        <end position="337"/>
    </location>
</feature>
<dbReference type="NCBIfam" id="TIGR00374">
    <property type="entry name" value="flippase-like domain"/>
    <property type="match status" value="1"/>
</dbReference>
<reference evidence="7 8" key="1">
    <citation type="submission" date="2019-02" db="EMBL/GenBank/DDBJ databases">
        <authorList>
            <person name="Goldberg S.R."/>
            <person name="Haltli B.A."/>
            <person name="Correa H."/>
            <person name="Russell K.G."/>
        </authorList>
    </citation>
    <scope>NUCLEOTIDE SEQUENCE [LARGE SCALE GENOMIC DNA]</scope>
    <source>
        <strain evidence="7 8">JCM 16186</strain>
    </source>
</reference>
<feature type="transmembrane region" description="Helical" evidence="6">
    <location>
        <begin position="288"/>
        <end position="305"/>
    </location>
</feature>
<keyword evidence="3 6" id="KW-0812">Transmembrane</keyword>
<evidence type="ECO:0000313" key="8">
    <source>
        <dbReference type="Proteomes" id="UP000798808"/>
    </source>
</evidence>